<evidence type="ECO:0000256" key="4">
    <source>
        <dbReference type="SAM" id="MobiDB-lite"/>
    </source>
</evidence>
<dbReference type="InterPro" id="IPR016181">
    <property type="entry name" value="Acyl_CoA_acyltransferase"/>
</dbReference>
<organism evidence="7 8">
    <name type="scientific">Pseudonocardia xinjiangensis</name>
    <dbReference type="NCBI Taxonomy" id="75289"/>
    <lineage>
        <taxon>Bacteria</taxon>
        <taxon>Bacillati</taxon>
        <taxon>Actinomycetota</taxon>
        <taxon>Actinomycetes</taxon>
        <taxon>Pseudonocardiales</taxon>
        <taxon>Pseudonocardiaceae</taxon>
        <taxon>Pseudonocardia</taxon>
    </lineage>
</organism>
<feature type="binding site" evidence="3">
    <location>
        <begin position="133"/>
        <end position="138"/>
    </location>
    <ligand>
        <name>acetyl-CoA</name>
        <dbReference type="ChEBI" id="CHEBI:57288"/>
    </ligand>
</feature>
<dbReference type="InterPro" id="IPR036527">
    <property type="entry name" value="SCP2_sterol-bd_dom_sf"/>
</dbReference>
<keyword evidence="2 3" id="KW-0012">Acyltransferase</keyword>
<reference evidence="7 8" key="1">
    <citation type="submission" date="2020-04" db="EMBL/GenBank/DDBJ databases">
        <authorList>
            <person name="Klaysubun C."/>
            <person name="Duangmal K."/>
            <person name="Lipun K."/>
        </authorList>
    </citation>
    <scope>NUCLEOTIDE SEQUENCE [LARGE SCALE GENOMIC DNA]</scope>
    <source>
        <strain evidence="7 8">JCM 11839</strain>
    </source>
</reference>
<evidence type="ECO:0000256" key="3">
    <source>
        <dbReference type="HAMAP-Rule" id="MF_01812"/>
    </source>
</evidence>
<gene>
    <name evidence="7" type="ORF">HF577_24740</name>
</gene>
<dbReference type="InterPro" id="IPR051554">
    <property type="entry name" value="Acetyltransferase_Eis"/>
</dbReference>
<comment type="similarity">
    <text evidence="3">Belongs to the acetyltransferase Eis family.</text>
</comment>
<feature type="domain" description="Enhanced intracellular survival protein" evidence="5">
    <location>
        <begin position="343"/>
        <end position="444"/>
    </location>
</feature>
<dbReference type="Pfam" id="PF13527">
    <property type="entry name" value="Acetyltransf_9"/>
    <property type="match status" value="1"/>
</dbReference>
<dbReference type="HAMAP" id="MF_01812">
    <property type="entry name" value="Eis"/>
    <property type="match status" value="1"/>
</dbReference>
<evidence type="ECO:0000256" key="1">
    <source>
        <dbReference type="ARBA" id="ARBA00022679"/>
    </source>
</evidence>
<dbReference type="InterPro" id="IPR025559">
    <property type="entry name" value="Eis_dom"/>
</dbReference>
<evidence type="ECO:0000259" key="6">
    <source>
        <dbReference type="Pfam" id="PF17668"/>
    </source>
</evidence>
<comment type="caution">
    <text evidence="7">The sequence shown here is derived from an EMBL/GenBank/DDBJ whole genome shotgun (WGS) entry which is preliminary data.</text>
</comment>
<dbReference type="InterPro" id="IPR041380">
    <property type="entry name" value="Acetyltransf_17"/>
</dbReference>
<keyword evidence="1 3" id="KW-0808">Transferase</keyword>
<dbReference type="PANTHER" id="PTHR37817:SF1">
    <property type="entry name" value="N-ACETYLTRANSFERASE EIS"/>
    <property type="match status" value="1"/>
</dbReference>
<proteinExistence type="inferred from homology"/>
<accession>A0ABX1RIQ5</accession>
<protein>
    <submittedName>
        <fullName evidence="7">GNAT family N-acetyltransferase</fullName>
    </submittedName>
</protein>
<evidence type="ECO:0000313" key="8">
    <source>
        <dbReference type="Proteomes" id="UP001296706"/>
    </source>
</evidence>
<dbReference type="SUPFAM" id="SSF55718">
    <property type="entry name" value="SCP-like"/>
    <property type="match status" value="1"/>
</dbReference>
<dbReference type="PANTHER" id="PTHR37817">
    <property type="entry name" value="N-ACETYLTRANSFERASE EIS"/>
    <property type="match status" value="1"/>
</dbReference>
<dbReference type="Gene3D" id="3.40.630.30">
    <property type="match status" value="2"/>
</dbReference>
<dbReference type="Pfam" id="PF13530">
    <property type="entry name" value="SCP2_2"/>
    <property type="match status" value="1"/>
</dbReference>
<dbReference type="Gene3D" id="3.30.1050.10">
    <property type="entry name" value="SCP2 sterol-binding domain"/>
    <property type="match status" value="1"/>
</dbReference>
<keyword evidence="8" id="KW-1185">Reference proteome</keyword>
<sequence>MRAIQRRRQEPPGSRLSSTKIHGTPPRPESEVDGGADRAPSHPVTHDVRFLETDQVRSAHNLFAATIHRGPMEDERWPRVARSYSPGRTIGVHHGSTLVATAMSFPSELVVPGGAVLPMAAVTRVGVRPDHTRRGLLSAMMRAQLDDVAARGEPVATLRASEARIYGRFGYGVATRGRDVTVRVTRPAWRPGAPQGGSVRLLDRDEILPALQKVHEAVALTRTGSMTRRDSWWWSSIGRRVEDREPVIAAVHTGDHGDDGFAVAFRGESHSFAEQTLELADLHAADVQATAGLWRFLLGVDLVGSVQADLRPLDEPLELLLASPRACVVTGHHDETWLRLVDVPAALAARSYGVADPVLIAVHDPLLEKNAGVYRIAGATAERVGPLGGPVTPQLECDVAALAMAYLGDRTPSELVATGWWQAPDQAAVPHADAAFGTTASPWCGTYF</sequence>
<dbReference type="NCBIfam" id="NF002367">
    <property type="entry name" value="PRK01346.1-4"/>
    <property type="match status" value="1"/>
</dbReference>
<evidence type="ECO:0000259" key="5">
    <source>
        <dbReference type="Pfam" id="PF13530"/>
    </source>
</evidence>
<feature type="domain" description="Eis-like acetyltransferase" evidence="6">
    <location>
        <begin position="226"/>
        <end position="331"/>
    </location>
</feature>
<dbReference type="Pfam" id="PF17668">
    <property type="entry name" value="Acetyltransf_17"/>
    <property type="match status" value="1"/>
</dbReference>
<dbReference type="Proteomes" id="UP001296706">
    <property type="component" value="Unassembled WGS sequence"/>
</dbReference>
<comment type="subunit">
    <text evidence="3">Homohexamer; trimer of dimers.</text>
</comment>
<feature type="active site" description="Proton donor" evidence="3">
    <location>
        <position position="166"/>
    </location>
</feature>
<dbReference type="InterPro" id="IPR022902">
    <property type="entry name" value="NAcTrfase_Eis"/>
</dbReference>
<dbReference type="EMBL" id="JAAXKY010000095">
    <property type="protein sequence ID" value="NMH80281.1"/>
    <property type="molecule type" value="Genomic_DNA"/>
</dbReference>
<name>A0ABX1RIQ5_9PSEU</name>
<evidence type="ECO:0000256" key="2">
    <source>
        <dbReference type="ARBA" id="ARBA00023315"/>
    </source>
</evidence>
<feature type="binding site" evidence="3">
    <location>
        <begin position="161"/>
        <end position="162"/>
    </location>
    <ligand>
        <name>acetyl-CoA</name>
        <dbReference type="ChEBI" id="CHEBI:57288"/>
    </ligand>
</feature>
<dbReference type="SUPFAM" id="SSF55729">
    <property type="entry name" value="Acyl-CoA N-acyltransferases (Nat)"/>
    <property type="match status" value="1"/>
</dbReference>
<feature type="binding site" evidence="3">
    <location>
        <begin position="125"/>
        <end position="127"/>
    </location>
    <ligand>
        <name>acetyl-CoA</name>
        <dbReference type="ChEBI" id="CHEBI:57288"/>
    </ligand>
</feature>
<evidence type="ECO:0000313" key="7">
    <source>
        <dbReference type="EMBL" id="NMH80281.1"/>
    </source>
</evidence>
<feature type="region of interest" description="Disordered" evidence="4">
    <location>
        <begin position="1"/>
        <end position="43"/>
    </location>
</feature>
<feature type="active site" description="Proton acceptor; via carboxylate" evidence="3">
    <location>
        <position position="448"/>
    </location>
</feature>